<reference evidence="1" key="1">
    <citation type="submission" date="2018-02" db="EMBL/GenBank/DDBJ databases">
        <title>Rhizophora mucronata_Transcriptome.</title>
        <authorList>
            <person name="Meera S.P."/>
            <person name="Sreeshan A."/>
            <person name="Augustine A."/>
        </authorList>
    </citation>
    <scope>NUCLEOTIDE SEQUENCE</scope>
    <source>
        <tissue evidence="1">Leaf</tissue>
    </source>
</reference>
<dbReference type="EMBL" id="GGEC01079895">
    <property type="protein sequence ID" value="MBX60379.1"/>
    <property type="molecule type" value="Transcribed_RNA"/>
</dbReference>
<dbReference type="AlphaFoldDB" id="A0A2P2Q0C6"/>
<proteinExistence type="predicted"/>
<evidence type="ECO:0000313" key="1">
    <source>
        <dbReference type="EMBL" id="MBX60379.1"/>
    </source>
</evidence>
<name>A0A2P2Q0C6_RHIMU</name>
<protein>
    <submittedName>
        <fullName evidence="1">Uncharacterized protein</fullName>
    </submittedName>
</protein>
<organism evidence="1">
    <name type="scientific">Rhizophora mucronata</name>
    <name type="common">Asiatic mangrove</name>
    <dbReference type="NCBI Taxonomy" id="61149"/>
    <lineage>
        <taxon>Eukaryota</taxon>
        <taxon>Viridiplantae</taxon>
        <taxon>Streptophyta</taxon>
        <taxon>Embryophyta</taxon>
        <taxon>Tracheophyta</taxon>
        <taxon>Spermatophyta</taxon>
        <taxon>Magnoliopsida</taxon>
        <taxon>eudicotyledons</taxon>
        <taxon>Gunneridae</taxon>
        <taxon>Pentapetalae</taxon>
        <taxon>rosids</taxon>
        <taxon>fabids</taxon>
        <taxon>Malpighiales</taxon>
        <taxon>Rhizophoraceae</taxon>
        <taxon>Rhizophora</taxon>
    </lineage>
</organism>
<sequence length="26" mass="3154">MAQSNFIFVNQVIHSALYNITYRFLY</sequence>
<accession>A0A2P2Q0C6</accession>